<evidence type="ECO:0000313" key="4">
    <source>
        <dbReference type="EMBL" id="KAK9765344.1"/>
    </source>
</evidence>
<sequence>MVNDANSRAHMEPLLPSTNGSPTSTPKYRRGSLKLLLGLSLIIIGGSLYVLTHFSRLPVQPAHKAILIEAKHGAVAADDKTCSQIGVQVLKDDGNAVDAAIAAALCIGVINSFSSGIGGGGFMVIRNSTGAEVIDFREEAPAKAHREMYKDNPKLAQHGGLAVGIPGELRGFEEAHKRYGKLPWKRLFEPSIKLSREGFRVTSELAKRIEIMKPQISKIPSFLEVFAPNGEFFKEGDIMKRESFANTLETVARKGAKAFYNGPIAESLVKEIQRTGGIIELEDFSNYRAHIRVPMVGYYRGHKIITAPPPASGAILLSILNILEGYSLDRDSLTSLHAHHILESFKFGYAQRTELGDPDYVDIGARIAQFVDKGHAALIRQNISNSQTFSTEHYKPRFEGKESPGTTHLSTVDKDQLSVALTSTINLYFGSQVLDLNTGVILNNEMDDFSIPGVSNSFNLPPSPNNFVEPKKRPFSSSVPTITEFNGELELVLGASGGSRITTAVIQTLINAIDFRMNLASAVEYPRLHHQLIPDVAYYESEYPNDIQDELSKRKHEILPMPFHAVVQAIRRLPDGLIHAVSDPRKQGVADGY</sequence>
<proteinExistence type="predicted"/>
<comment type="catalytic activity">
    <reaction evidence="1">
        <text>an S-substituted glutathione + H2O = an S-substituted L-cysteinylglycine + L-glutamate</text>
        <dbReference type="Rhea" id="RHEA:59468"/>
        <dbReference type="ChEBI" id="CHEBI:15377"/>
        <dbReference type="ChEBI" id="CHEBI:29985"/>
        <dbReference type="ChEBI" id="CHEBI:90779"/>
        <dbReference type="ChEBI" id="CHEBI:143103"/>
        <dbReference type="EC" id="3.4.19.13"/>
    </reaction>
</comment>
<feature type="transmembrane region" description="Helical" evidence="3">
    <location>
        <begin position="35"/>
        <end position="54"/>
    </location>
</feature>
<dbReference type="Gene3D" id="3.60.20.40">
    <property type="match status" value="1"/>
</dbReference>
<evidence type="ECO:0000256" key="3">
    <source>
        <dbReference type="SAM" id="Phobius"/>
    </source>
</evidence>
<evidence type="ECO:0000256" key="2">
    <source>
        <dbReference type="SAM" id="MobiDB-lite"/>
    </source>
</evidence>
<keyword evidence="3" id="KW-0472">Membrane</keyword>
<keyword evidence="1" id="KW-0012">Acyltransferase</keyword>
<keyword evidence="1" id="KW-0378">Hydrolase</keyword>
<gene>
    <name evidence="4" type="ORF">K7432_006396</name>
</gene>
<comment type="catalytic activity">
    <reaction evidence="1">
        <text>an N-terminal (5-L-glutamyl)-[peptide] + an alpha-amino acid = 5-L-glutamyl amino acid + an N-terminal L-alpha-aminoacyl-[peptide]</text>
        <dbReference type="Rhea" id="RHEA:23904"/>
        <dbReference type="Rhea" id="RHEA-COMP:9780"/>
        <dbReference type="Rhea" id="RHEA-COMP:9795"/>
        <dbReference type="ChEBI" id="CHEBI:77644"/>
        <dbReference type="ChEBI" id="CHEBI:78597"/>
        <dbReference type="ChEBI" id="CHEBI:78599"/>
        <dbReference type="ChEBI" id="CHEBI:78608"/>
        <dbReference type="EC" id="2.3.2.2"/>
    </reaction>
</comment>
<dbReference type="InterPro" id="IPR029055">
    <property type="entry name" value="Ntn_hydrolases_N"/>
</dbReference>
<organism evidence="4 5">
    <name type="scientific">Basidiobolus ranarum</name>
    <dbReference type="NCBI Taxonomy" id="34480"/>
    <lineage>
        <taxon>Eukaryota</taxon>
        <taxon>Fungi</taxon>
        <taxon>Fungi incertae sedis</taxon>
        <taxon>Zoopagomycota</taxon>
        <taxon>Entomophthoromycotina</taxon>
        <taxon>Basidiobolomycetes</taxon>
        <taxon>Basidiobolales</taxon>
        <taxon>Basidiobolaceae</taxon>
        <taxon>Basidiobolus</taxon>
    </lineage>
</organism>
<keyword evidence="3" id="KW-1133">Transmembrane helix</keyword>
<evidence type="ECO:0000256" key="1">
    <source>
        <dbReference type="RuleBase" id="RU368068"/>
    </source>
</evidence>
<dbReference type="NCBIfam" id="TIGR00066">
    <property type="entry name" value="g_glut_trans"/>
    <property type="match status" value="1"/>
</dbReference>
<protein>
    <recommendedName>
        <fullName evidence="1">Glutathione hydrolase</fullName>
        <ecNumber evidence="1">2.3.2.2</ecNumber>
        <ecNumber evidence="1">3.4.19.13</ecNumber>
    </recommendedName>
    <alternativeName>
        <fullName evidence="1">Gamma-glutamyltransferase</fullName>
    </alternativeName>
    <alternativeName>
        <fullName evidence="1">Gamma-glutamyltranspeptidase</fullName>
    </alternativeName>
</protein>
<feature type="region of interest" description="Disordered" evidence="2">
    <location>
        <begin position="1"/>
        <end position="26"/>
    </location>
</feature>
<dbReference type="Proteomes" id="UP001479436">
    <property type="component" value="Unassembled WGS sequence"/>
</dbReference>
<accession>A0ABR2WUY5</accession>
<keyword evidence="1" id="KW-0808">Transferase</keyword>
<dbReference type="PRINTS" id="PR01210">
    <property type="entry name" value="GGTRANSPTASE"/>
</dbReference>
<comment type="pathway">
    <text evidence="1">Sulfur metabolism; glutathione metabolism.</text>
</comment>
<dbReference type="InterPro" id="IPR000101">
    <property type="entry name" value="GGT_peptidase"/>
</dbReference>
<dbReference type="SUPFAM" id="SSF56235">
    <property type="entry name" value="N-terminal nucleophile aminohydrolases (Ntn hydrolases)"/>
    <property type="match status" value="1"/>
</dbReference>
<comment type="caution">
    <text evidence="4">The sequence shown here is derived from an EMBL/GenBank/DDBJ whole genome shotgun (WGS) entry which is preliminary data.</text>
</comment>
<feature type="compositionally biased region" description="Polar residues" evidence="2">
    <location>
        <begin position="16"/>
        <end position="26"/>
    </location>
</feature>
<dbReference type="Pfam" id="PF01019">
    <property type="entry name" value="G_glu_transpept"/>
    <property type="match status" value="1"/>
</dbReference>
<dbReference type="InterPro" id="IPR043137">
    <property type="entry name" value="GGT_ssub_C"/>
</dbReference>
<reference evidence="4 5" key="1">
    <citation type="submission" date="2023-04" db="EMBL/GenBank/DDBJ databases">
        <title>Genome of Basidiobolus ranarum AG-B5.</title>
        <authorList>
            <person name="Stajich J.E."/>
            <person name="Carter-House D."/>
            <person name="Gryganskyi A."/>
        </authorList>
    </citation>
    <scope>NUCLEOTIDE SEQUENCE [LARGE SCALE GENOMIC DNA]</scope>
    <source>
        <strain evidence="4 5">AG-B5</strain>
    </source>
</reference>
<keyword evidence="3" id="KW-0812">Transmembrane</keyword>
<name>A0ABR2WUY5_9FUNG</name>
<dbReference type="EC" id="3.4.19.13" evidence="1"/>
<comment type="catalytic activity">
    <reaction evidence="1">
        <text>glutathione + H2O = L-cysteinylglycine + L-glutamate</text>
        <dbReference type="Rhea" id="RHEA:28807"/>
        <dbReference type="ChEBI" id="CHEBI:15377"/>
        <dbReference type="ChEBI" id="CHEBI:29985"/>
        <dbReference type="ChEBI" id="CHEBI:57925"/>
        <dbReference type="ChEBI" id="CHEBI:61694"/>
        <dbReference type="EC" id="3.4.19.13"/>
    </reaction>
</comment>
<dbReference type="PANTHER" id="PTHR11686:SF9">
    <property type="entry name" value="RE13973P"/>
    <property type="match status" value="1"/>
</dbReference>
<keyword evidence="5" id="KW-1185">Reference proteome</keyword>
<dbReference type="EMBL" id="JASJQH010000281">
    <property type="protein sequence ID" value="KAK9765344.1"/>
    <property type="molecule type" value="Genomic_DNA"/>
</dbReference>
<dbReference type="EC" id="2.3.2.2" evidence="1"/>
<dbReference type="PANTHER" id="PTHR11686">
    <property type="entry name" value="GAMMA GLUTAMYL TRANSPEPTIDASE"/>
    <property type="match status" value="1"/>
</dbReference>
<dbReference type="InterPro" id="IPR043138">
    <property type="entry name" value="GGT_lsub"/>
</dbReference>
<evidence type="ECO:0000313" key="5">
    <source>
        <dbReference type="Proteomes" id="UP001479436"/>
    </source>
</evidence>
<dbReference type="Gene3D" id="1.10.246.130">
    <property type="match status" value="1"/>
</dbReference>
<comment type="function">
    <text evidence="1">Cleaves the gamma-glutamyl peptide bond of glutathione and glutathione conjugates.</text>
</comment>